<comment type="pathway">
    <text evidence="1">Cofactor biosynthesis; D-erythroascorbate biosynthesis; dehydro-D-arabinono-1,4-lactone from D-arabinose: step 2/2.</text>
</comment>
<dbReference type="InterPro" id="IPR036318">
    <property type="entry name" value="FAD-bd_PCMH-like_sf"/>
</dbReference>
<name>A0A8H4ATV1_GIGMA</name>
<dbReference type="SUPFAM" id="SSF56176">
    <property type="entry name" value="FAD-binding/transporter-associated domain-like"/>
    <property type="match status" value="1"/>
</dbReference>
<dbReference type="GO" id="GO:0016020">
    <property type="term" value="C:membrane"/>
    <property type="evidence" value="ECO:0007669"/>
    <property type="project" value="InterPro"/>
</dbReference>
<evidence type="ECO:0000259" key="8">
    <source>
        <dbReference type="PROSITE" id="PS51387"/>
    </source>
</evidence>
<evidence type="ECO:0000313" key="9">
    <source>
        <dbReference type="EMBL" id="KAF0532301.1"/>
    </source>
</evidence>
<keyword evidence="3" id="KW-0285">Flavoprotein</keyword>
<evidence type="ECO:0000313" key="10">
    <source>
        <dbReference type="Proteomes" id="UP000439903"/>
    </source>
</evidence>
<dbReference type="Pfam" id="PF01565">
    <property type="entry name" value="FAD_binding_4"/>
    <property type="match status" value="1"/>
</dbReference>
<dbReference type="Gene3D" id="3.30.465.10">
    <property type="match status" value="1"/>
</dbReference>
<dbReference type="InterPro" id="IPR016166">
    <property type="entry name" value="FAD-bd_PCMH"/>
</dbReference>
<dbReference type="SUPFAM" id="SSF55103">
    <property type="entry name" value="FAD-linked oxidases, C-terminal domain"/>
    <property type="match status" value="1"/>
</dbReference>
<feature type="domain" description="FAD-binding PCMH-type" evidence="8">
    <location>
        <begin position="50"/>
        <end position="224"/>
    </location>
</feature>
<dbReference type="InterPro" id="IPR006094">
    <property type="entry name" value="Oxid_FAD_bind_N"/>
</dbReference>
<reference evidence="9 10" key="1">
    <citation type="journal article" date="2019" name="Environ. Microbiol.">
        <title>At the nexus of three kingdoms: the genome of the mycorrhizal fungus Gigaspora margarita provides insights into plant, endobacterial and fungal interactions.</title>
        <authorList>
            <person name="Venice F."/>
            <person name="Ghignone S."/>
            <person name="Salvioli di Fossalunga A."/>
            <person name="Amselem J."/>
            <person name="Novero M."/>
            <person name="Xianan X."/>
            <person name="Sedzielewska Toro K."/>
            <person name="Morin E."/>
            <person name="Lipzen A."/>
            <person name="Grigoriev I.V."/>
            <person name="Henrissat B."/>
            <person name="Martin F.M."/>
            <person name="Bonfante P."/>
        </authorList>
    </citation>
    <scope>NUCLEOTIDE SEQUENCE [LARGE SCALE GENOMIC DNA]</scope>
    <source>
        <strain evidence="9 10">BEG34</strain>
    </source>
</reference>
<dbReference type="InterPro" id="IPR016167">
    <property type="entry name" value="FAD-bd_PCMH_sub1"/>
</dbReference>
<dbReference type="GO" id="GO:0003885">
    <property type="term" value="F:D-arabinono-1,4-lactone oxidase activity"/>
    <property type="evidence" value="ECO:0007669"/>
    <property type="project" value="UniProtKB-EC"/>
</dbReference>
<dbReference type="UniPathway" id="UPA00771">
    <property type="reaction ID" value="UER00766"/>
</dbReference>
<accession>A0A8H4ATV1</accession>
<evidence type="ECO:0000256" key="3">
    <source>
        <dbReference type="ARBA" id="ARBA00022630"/>
    </source>
</evidence>
<dbReference type="InterPro" id="IPR016169">
    <property type="entry name" value="FAD-bd_PCMH_sub2"/>
</dbReference>
<comment type="caution">
    <text evidence="9">The sequence shown here is derived from an EMBL/GenBank/DDBJ whole genome shotgun (WGS) entry which is preliminary data.</text>
</comment>
<dbReference type="InterPro" id="IPR007173">
    <property type="entry name" value="ALO_C"/>
</dbReference>
<dbReference type="Gene3D" id="3.30.43.10">
    <property type="entry name" value="Uridine Diphospho-n-acetylenolpyruvylglucosamine Reductase, domain 2"/>
    <property type="match status" value="1"/>
</dbReference>
<dbReference type="GO" id="GO:0071949">
    <property type="term" value="F:FAD binding"/>
    <property type="evidence" value="ECO:0007669"/>
    <property type="project" value="InterPro"/>
</dbReference>
<dbReference type="Pfam" id="PF04030">
    <property type="entry name" value="ALO"/>
    <property type="match status" value="1"/>
</dbReference>
<keyword evidence="5" id="KW-0560">Oxidoreductase</keyword>
<dbReference type="EC" id="1.1.3.37" evidence="2"/>
<evidence type="ECO:0000256" key="1">
    <source>
        <dbReference type="ARBA" id="ARBA00005083"/>
    </source>
</evidence>
<sequence length="521" mass="59517">MIMNHILSLLFILLISIIYKSVEENSNKRLFIRSAIPIKNKTWTSYNGAVHLSPDAIFEPTTLEELIDIVNLAIINNKTIRCAGEGHTGSSLSVTKDYLVVVKKLNKVTVQKHSKYGWTATAEAGASFGDLENALRNHDPPLTIDSAPIYDTFRVSGVVAVGSHGARTYSGITSDQLCSMKIVTGSGEVNEFSEEINKLEFNAAKVNLGLLGIMYSLTFRVEPMYNLRLTNIYAPLNWLDNPLNIKKLLESSDSVQLYYWPYNGFDQNEDPNLHDFNKDRIVVKNWLRTNDTATYTKQQIEKIHEDQQHKSIELYKQIYYNFSNPVATSNVAAKFLSSNKNTSVVYQTPDAIHHFVYEENVSKYDLVAFGFKVDPDFSNVAVEFSYAIKSLYEFAKKGKFPVNYIVEIRILKSDEALLSPTFNHDPKALYCFLDFITVTGTPNYEEFCSFLAQRLFDKYKAKIHWGKRYEFIPDVTSYLSEVLSDEIKQFEKVRAKYDPDKIFFDNKSLEDIFNGALKDKK</sequence>
<keyword evidence="10" id="KW-1185">Reference proteome</keyword>
<organism evidence="9 10">
    <name type="scientific">Gigaspora margarita</name>
    <dbReference type="NCBI Taxonomy" id="4874"/>
    <lineage>
        <taxon>Eukaryota</taxon>
        <taxon>Fungi</taxon>
        <taxon>Fungi incertae sedis</taxon>
        <taxon>Mucoromycota</taxon>
        <taxon>Glomeromycotina</taxon>
        <taxon>Glomeromycetes</taxon>
        <taxon>Diversisporales</taxon>
        <taxon>Gigasporaceae</taxon>
        <taxon>Gigaspora</taxon>
    </lineage>
</organism>
<dbReference type="InterPro" id="IPR010031">
    <property type="entry name" value="FAD_lactone_oxidase-like"/>
</dbReference>
<feature type="signal peptide" evidence="7">
    <location>
        <begin position="1"/>
        <end position="24"/>
    </location>
</feature>
<dbReference type="PANTHER" id="PTHR43762">
    <property type="entry name" value="L-GULONOLACTONE OXIDASE"/>
    <property type="match status" value="1"/>
</dbReference>
<protein>
    <recommendedName>
        <fullName evidence="2">D-arabinono-1,4-lactone oxidase</fullName>
        <ecNumber evidence="2">1.1.3.37</ecNumber>
    </recommendedName>
    <alternativeName>
        <fullName evidence="6">L-galactono-gamma-lactone oxidase</fullName>
    </alternativeName>
</protein>
<dbReference type="AlphaFoldDB" id="A0A8H4ATV1"/>
<dbReference type="Proteomes" id="UP000439903">
    <property type="component" value="Unassembled WGS sequence"/>
</dbReference>
<evidence type="ECO:0000256" key="6">
    <source>
        <dbReference type="ARBA" id="ARBA00033418"/>
    </source>
</evidence>
<dbReference type="PIRSF" id="PIRSF000136">
    <property type="entry name" value="LGO_GLO"/>
    <property type="match status" value="1"/>
</dbReference>
<evidence type="ECO:0000256" key="7">
    <source>
        <dbReference type="SAM" id="SignalP"/>
    </source>
</evidence>
<evidence type="ECO:0000256" key="2">
    <source>
        <dbReference type="ARBA" id="ARBA00013136"/>
    </source>
</evidence>
<dbReference type="PANTHER" id="PTHR43762:SF1">
    <property type="entry name" value="D-ARABINONO-1,4-LACTONE OXIDASE"/>
    <property type="match status" value="1"/>
</dbReference>
<keyword evidence="4" id="KW-0274">FAD</keyword>
<gene>
    <name evidence="9" type="ORF">F8M41_011344</name>
</gene>
<dbReference type="InterPro" id="IPR016164">
    <property type="entry name" value="FAD-linked_Oxase-like_C"/>
</dbReference>
<proteinExistence type="predicted"/>
<dbReference type="PROSITE" id="PS51387">
    <property type="entry name" value="FAD_PCMH"/>
    <property type="match status" value="1"/>
</dbReference>
<dbReference type="OrthoDB" id="610608at2759"/>
<evidence type="ECO:0000256" key="5">
    <source>
        <dbReference type="ARBA" id="ARBA00023002"/>
    </source>
</evidence>
<evidence type="ECO:0000256" key="4">
    <source>
        <dbReference type="ARBA" id="ARBA00022827"/>
    </source>
</evidence>
<feature type="chain" id="PRO_5034654870" description="D-arabinono-1,4-lactone oxidase" evidence="7">
    <location>
        <begin position="25"/>
        <end position="521"/>
    </location>
</feature>
<dbReference type="Gene3D" id="3.30.70.2520">
    <property type="match status" value="1"/>
</dbReference>
<keyword evidence="7" id="KW-0732">Signal</keyword>
<dbReference type="EMBL" id="WTPW01000233">
    <property type="protein sequence ID" value="KAF0532301.1"/>
    <property type="molecule type" value="Genomic_DNA"/>
</dbReference>